<organism evidence="1">
    <name type="scientific">mine drainage metagenome</name>
    <dbReference type="NCBI Taxonomy" id="410659"/>
    <lineage>
        <taxon>unclassified sequences</taxon>
        <taxon>metagenomes</taxon>
        <taxon>ecological metagenomes</taxon>
    </lineage>
</organism>
<dbReference type="EMBL" id="MLJW01000033">
    <property type="protein sequence ID" value="OIR08164.1"/>
    <property type="molecule type" value="Genomic_DNA"/>
</dbReference>
<protein>
    <recommendedName>
        <fullName evidence="2">Zinc ribbon domain-containing protein</fullName>
    </recommendedName>
</protein>
<proteinExistence type="predicted"/>
<sequence>MPTYVYETIPQKEGAKSRRFEVKQSMHDTPLAQHPETGEPVRRVIAGGIGIITSHAAPPAREGCCGGVGGPDCHCACDN</sequence>
<dbReference type="AlphaFoldDB" id="A0A1J5T2U1"/>
<name>A0A1J5T2U1_9ZZZZ</name>
<accession>A0A1J5T2U1</accession>
<comment type="caution">
    <text evidence="1">The sequence shown here is derived from an EMBL/GenBank/DDBJ whole genome shotgun (WGS) entry which is preliminary data.</text>
</comment>
<gene>
    <name evidence="1" type="ORF">GALL_96650</name>
</gene>
<evidence type="ECO:0000313" key="1">
    <source>
        <dbReference type="EMBL" id="OIR08164.1"/>
    </source>
</evidence>
<reference evidence="1" key="1">
    <citation type="submission" date="2016-10" db="EMBL/GenBank/DDBJ databases">
        <title>Sequence of Gallionella enrichment culture.</title>
        <authorList>
            <person name="Poehlein A."/>
            <person name="Muehling M."/>
            <person name="Daniel R."/>
        </authorList>
    </citation>
    <scope>NUCLEOTIDE SEQUENCE</scope>
</reference>
<evidence type="ECO:0008006" key="2">
    <source>
        <dbReference type="Google" id="ProtNLM"/>
    </source>
</evidence>